<keyword evidence="1" id="KW-0472">Membrane</keyword>
<feature type="transmembrane region" description="Helical" evidence="1">
    <location>
        <begin position="51"/>
        <end position="72"/>
    </location>
</feature>
<evidence type="ECO:0000313" key="2">
    <source>
        <dbReference type="EMBL" id="WOD43575.1"/>
    </source>
</evidence>
<feature type="transmembrane region" description="Helical" evidence="1">
    <location>
        <begin position="166"/>
        <end position="184"/>
    </location>
</feature>
<keyword evidence="1" id="KW-1133">Transmembrane helix</keyword>
<protein>
    <submittedName>
        <fullName evidence="2">DUF4386 domain-containing protein</fullName>
    </submittedName>
</protein>
<reference evidence="3" key="1">
    <citation type="submission" date="2024-06" db="EMBL/GenBank/DDBJ databases">
        <title>Hwangdonia haimaensis gen. nov., sp. nov., a member of the family Flavobacteriaceae isolated from the haima cold seep.</title>
        <authorList>
            <person name="Li J."/>
        </authorList>
    </citation>
    <scope>NUCLEOTIDE SEQUENCE [LARGE SCALE GENOMIC DNA]</scope>
    <source>
        <strain evidence="3">SCSIO 19198</strain>
    </source>
</reference>
<feature type="transmembrane region" description="Helical" evidence="1">
    <location>
        <begin position="12"/>
        <end position="31"/>
    </location>
</feature>
<feature type="transmembrane region" description="Helical" evidence="1">
    <location>
        <begin position="196"/>
        <end position="215"/>
    </location>
</feature>
<dbReference type="KEGG" id="hws:RNZ46_16420"/>
<sequence length="231" mass="26094">MKQIAKISGVAYVMVFIAGFYANFAVLESLIDVNNSIATTSNFMNNHSQFGKGLLGFLVMLFFDGLLVWALFGLTKSISKSISYLASFFRLLHALFFGAALFKLWKIYQLTNNVSNAEVIQHRVTKLLIGFDELWTIGLLFFAFHLIFLGYIILKSTYIPKSLGMLLMLAAIGYTIDGVAKLFMSNYIDYKSTFEVIVVMPSVIGEFSFTIWLLIKGFKKKSFKRNSIKTV</sequence>
<accession>A0AA97HR15</accession>
<keyword evidence="3" id="KW-1185">Reference proteome</keyword>
<dbReference type="AlphaFoldDB" id="A0AA97HR15"/>
<keyword evidence="1" id="KW-0812">Transmembrane</keyword>
<name>A0AA97HR15_9FLAO</name>
<dbReference type="RefSeq" id="WP_316983259.1">
    <property type="nucleotide sequence ID" value="NZ_CP136521.1"/>
</dbReference>
<dbReference type="EMBL" id="CP136521">
    <property type="protein sequence ID" value="WOD43575.1"/>
    <property type="molecule type" value="Genomic_DNA"/>
</dbReference>
<evidence type="ECO:0000313" key="3">
    <source>
        <dbReference type="Proteomes" id="UP001302486"/>
    </source>
</evidence>
<dbReference type="InterPro" id="IPR025495">
    <property type="entry name" value="DUF4386"/>
</dbReference>
<gene>
    <name evidence="2" type="ORF">RNZ46_16420</name>
</gene>
<feature type="transmembrane region" description="Helical" evidence="1">
    <location>
        <begin position="84"/>
        <end position="105"/>
    </location>
</feature>
<dbReference type="Proteomes" id="UP001302486">
    <property type="component" value="Chromosome"/>
</dbReference>
<dbReference type="Pfam" id="PF14329">
    <property type="entry name" value="DUF4386"/>
    <property type="match status" value="1"/>
</dbReference>
<proteinExistence type="predicted"/>
<feature type="transmembrane region" description="Helical" evidence="1">
    <location>
        <begin position="134"/>
        <end position="154"/>
    </location>
</feature>
<evidence type="ECO:0000256" key="1">
    <source>
        <dbReference type="SAM" id="Phobius"/>
    </source>
</evidence>
<organism evidence="2 3">
    <name type="scientific">Hwangdonia lutea</name>
    <dbReference type="NCBI Taxonomy" id="3075823"/>
    <lineage>
        <taxon>Bacteria</taxon>
        <taxon>Pseudomonadati</taxon>
        <taxon>Bacteroidota</taxon>
        <taxon>Flavobacteriia</taxon>
        <taxon>Flavobacteriales</taxon>
        <taxon>Flavobacteriaceae</taxon>
        <taxon>Hwangdonia</taxon>
    </lineage>
</organism>